<reference evidence="3 4" key="1">
    <citation type="submission" date="2019-11" db="EMBL/GenBank/DDBJ databases">
        <title>Whole genome sequence of Oryza granulata.</title>
        <authorList>
            <person name="Li W."/>
        </authorList>
    </citation>
    <scope>NUCLEOTIDE SEQUENCE [LARGE SCALE GENOMIC DNA]</scope>
    <source>
        <strain evidence="4">cv. Menghai</strain>
        <tissue evidence="3">Leaf</tissue>
    </source>
</reference>
<protein>
    <submittedName>
        <fullName evidence="3">Uncharacterized protein</fullName>
    </submittedName>
</protein>
<keyword evidence="2" id="KW-0472">Membrane</keyword>
<evidence type="ECO:0000313" key="4">
    <source>
        <dbReference type="Proteomes" id="UP000479710"/>
    </source>
</evidence>
<dbReference type="AlphaFoldDB" id="A0A6G1E2E9"/>
<feature type="transmembrane region" description="Helical" evidence="2">
    <location>
        <begin position="71"/>
        <end position="94"/>
    </location>
</feature>
<keyword evidence="2" id="KW-0812">Transmembrane</keyword>
<organism evidence="3 4">
    <name type="scientific">Oryza meyeriana var. granulata</name>
    <dbReference type="NCBI Taxonomy" id="110450"/>
    <lineage>
        <taxon>Eukaryota</taxon>
        <taxon>Viridiplantae</taxon>
        <taxon>Streptophyta</taxon>
        <taxon>Embryophyta</taxon>
        <taxon>Tracheophyta</taxon>
        <taxon>Spermatophyta</taxon>
        <taxon>Magnoliopsida</taxon>
        <taxon>Liliopsida</taxon>
        <taxon>Poales</taxon>
        <taxon>Poaceae</taxon>
        <taxon>BOP clade</taxon>
        <taxon>Oryzoideae</taxon>
        <taxon>Oryzeae</taxon>
        <taxon>Oryzinae</taxon>
        <taxon>Oryza</taxon>
        <taxon>Oryza meyeriana</taxon>
    </lineage>
</organism>
<gene>
    <name evidence="3" type="ORF">E2562_026686</name>
</gene>
<dbReference type="EMBL" id="SPHZ02000005">
    <property type="protein sequence ID" value="KAF0918851.1"/>
    <property type="molecule type" value="Genomic_DNA"/>
</dbReference>
<feature type="region of interest" description="Disordered" evidence="1">
    <location>
        <begin position="1"/>
        <end position="39"/>
    </location>
</feature>
<dbReference type="Proteomes" id="UP000479710">
    <property type="component" value="Unassembled WGS sequence"/>
</dbReference>
<feature type="compositionally biased region" description="Gly residues" evidence="1">
    <location>
        <begin position="18"/>
        <end position="27"/>
    </location>
</feature>
<name>A0A6G1E2E9_9ORYZ</name>
<comment type="caution">
    <text evidence="3">The sequence shown here is derived from an EMBL/GenBank/DDBJ whole genome shotgun (WGS) entry which is preliminary data.</text>
</comment>
<keyword evidence="2" id="KW-1133">Transmembrane helix</keyword>
<keyword evidence="4" id="KW-1185">Reference proteome</keyword>
<accession>A0A6G1E2E9</accession>
<proteinExistence type="predicted"/>
<sequence>MATMAMADGRQEGDVTTDGGGGEGDAGGNNSRGRRRDLRTFWSGGGTSNLFAGDGGVTNLPDVEEQLIKGVLALLLDFLVLLWFLPNWVSNIVLYENTKRMQ</sequence>
<evidence type="ECO:0000256" key="2">
    <source>
        <dbReference type="SAM" id="Phobius"/>
    </source>
</evidence>
<evidence type="ECO:0000256" key="1">
    <source>
        <dbReference type="SAM" id="MobiDB-lite"/>
    </source>
</evidence>
<evidence type="ECO:0000313" key="3">
    <source>
        <dbReference type="EMBL" id="KAF0918851.1"/>
    </source>
</evidence>